<evidence type="ECO:0000313" key="4">
    <source>
        <dbReference type="Proteomes" id="UP000184462"/>
    </source>
</evidence>
<dbReference type="InterPro" id="IPR000742">
    <property type="entry name" value="EGF"/>
</dbReference>
<feature type="signal peptide" evidence="1">
    <location>
        <begin position="1"/>
        <end position="20"/>
    </location>
</feature>
<organism evidence="3 4">
    <name type="scientific">Psychroflexus salarius</name>
    <dbReference type="NCBI Taxonomy" id="1155689"/>
    <lineage>
        <taxon>Bacteria</taxon>
        <taxon>Pseudomonadati</taxon>
        <taxon>Bacteroidota</taxon>
        <taxon>Flavobacteriia</taxon>
        <taxon>Flavobacteriales</taxon>
        <taxon>Flavobacteriaceae</taxon>
        <taxon>Psychroflexus</taxon>
    </lineage>
</organism>
<sequence>MKKLIITLSFLMLISVSCSSDDSSVDECTPIACLNGGTETVDCGCDCPEGYSGTDCSAKLTPNSVTITKVVIKKFPDTDNGNWWDTFPTNSDADIYFTIQNSSDETIYSEPNYYEDASGLNVDYPFTLDSPLSINNVTGVHYLTLIDLDTNTDNTISLLAFLPYDADRDGFPNTFTVTNSTDTFECEMTVEYTW</sequence>
<keyword evidence="1" id="KW-0732">Signal</keyword>
<evidence type="ECO:0000256" key="1">
    <source>
        <dbReference type="SAM" id="SignalP"/>
    </source>
</evidence>
<dbReference type="AlphaFoldDB" id="A0A1M4WT24"/>
<dbReference type="RefSeq" id="WP_073193262.1">
    <property type="nucleotide sequence ID" value="NZ_FQTW01000006.1"/>
</dbReference>
<reference evidence="3 4" key="1">
    <citation type="submission" date="2016-11" db="EMBL/GenBank/DDBJ databases">
        <authorList>
            <person name="Jaros S."/>
            <person name="Januszkiewicz K."/>
            <person name="Wedrychowicz H."/>
        </authorList>
    </citation>
    <scope>NUCLEOTIDE SEQUENCE [LARGE SCALE GENOMIC DNA]</scope>
    <source>
        <strain evidence="3 4">DSM 25661</strain>
    </source>
</reference>
<dbReference type="OrthoDB" id="1367355at2"/>
<dbReference type="PROSITE" id="PS50026">
    <property type="entry name" value="EGF_3"/>
    <property type="match status" value="1"/>
</dbReference>
<protein>
    <recommendedName>
        <fullName evidence="2">EGF-like domain-containing protein</fullName>
    </recommendedName>
</protein>
<gene>
    <name evidence="3" type="ORF">SAMN05444278_106152</name>
</gene>
<name>A0A1M4WT24_9FLAO</name>
<dbReference type="EMBL" id="FQTW01000006">
    <property type="protein sequence ID" value="SHE84350.1"/>
    <property type="molecule type" value="Genomic_DNA"/>
</dbReference>
<feature type="domain" description="EGF-like" evidence="2">
    <location>
        <begin position="24"/>
        <end position="57"/>
    </location>
</feature>
<dbReference type="STRING" id="1155689.SAMN05444278_106152"/>
<dbReference type="Proteomes" id="UP000184462">
    <property type="component" value="Unassembled WGS sequence"/>
</dbReference>
<proteinExistence type="predicted"/>
<evidence type="ECO:0000313" key="3">
    <source>
        <dbReference type="EMBL" id="SHE84350.1"/>
    </source>
</evidence>
<dbReference type="PROSITE" id="PS51257">
    <property type="entry name" value="PROKAR_LIPOPROTEIN"/>
    <property type="match status" value="1"/>
</dbReference>
<dbReference type="SUPFAM" id="SSF57196">
    <property type="entry name" value="EGF/Laminin"/>
    <property type="match status" value="1"/>
</dbReference>
<accession>A0A1M4WT24</accession>
<dbReference type="PROSITE" id="PS00022">
    <property type="entry name" value="EGF_1"/>
    <property type="match status" value="1"/>
</dbReference>
<feature type="chain" id="PRO_5012386527" description="EGF-like domain-containing protein" evidence="1">
    <location>
        <begin position="21"/>
        <end position="194"/>
    </location>
</feature>
<evidence type="ECO:0000259" key="2">
    <source>
        <dbReference type="PROSITE" id="PS50026"/>
    </source>
</evidence>
<keyword evidence="4" id="KW-1185">Reference proteome</keyword>
<dbReference type="PROSITE" id="PS01186">
    <property type="entry name" value="EGF_2"/>
    <property type="match status" value="1"/>
</dbReference>